<evidence type="ECO:0000256" key="1">
    <source>
        <dbReference type="ARBA" id="ARBA00004571"/>
    </source>
</evidence>
<dbReference type="Pfam" id="PF00593">
    <property type="entry name" value="TonB_dep_Rec_b-barrel"/>
    <property type="match status" value="1"/>
</dbReference>
<organism evidence="16 17">
    <name type="scientific">Christiangramia lutea</name>
    <dbReference type="NCBI Taxonomy" id="1607951"/>
    <lineage>
        <taxon>Bacteria</taxon>
        <taxon>Pseudomonadati</taxon>
        <taxon>Bacteroidota</taxon>
        <taxon>Flavobacteriia</taxon>
        <taxon>Flavobacteriales</taxon>
        <taxon>Flavobacteriaceae</taxon>
        <taxon>Christiangramia</taxon>
    </lineage>
</organism>
<evidence type="ECO:0000313" key="16">
    <source>
        <dbReference type="EMBL" id="MCH4824119.1"/>
    </source>
</evidence>
<evidence type="ECO:0000256" key="5">
    <source>
        <dbReference type="ARBA" id="ARBA00022692"/>
    </source>
</evidence>
<evidence type="ECO:0000259" key="14">
    <source>
        <dbReference type="Pfam" id="PF00593"/>
    </source>
</evidence>
<evidence type="ECO:0000256" key="3">
    <source>
        <dbReference type="ARBA" id="ARBA00022452"/>
    </source>
</evidence>
<dbReference type="RefSeq" id="WP_240714287.1">
    <property type="nucleotide sequence ID" value="NZ_JAKVTV010000004.1"/>
</dbReference>
<keyword evidence="10 12" id="KW-0472">Membrane</keyword>
<dbReference type="EMBL" id="JAKVTV010000004">
    <property type="protein sequence ID" value="MCH4824119.1"/>
    <property type="molecule type" value="Genomic_DNA"/>
</dbReference>
<evidence type="ECO:0000256" key="13">
    <source>
        <dbReference type="RuleBase" id="RU003357"/>
    </source>
</evidence>
<dbReference type="InterPro" id="IPR000531">
    <property type="entry name" value="Beta-barrel_TonB"/>
</dbReference>
<dbReference type="InterPro" id="IPR008969">
    <property type="entry name" value="CarboxyPept-like_regulatory"/>
</dbReference>
<dbReference type="InterPro" id="IPR039426">
    <property type="entry name" value="TonB-dep_rcpt-like"/>
</dbReference>
<evidence type="ECO:0000256" key="6">
    <source>
        <dbReference type="ARBA" id="ARBA00022729"/>
    </source>
</evidence>
<proteinExistence type="inferred from homology"/>
<dbReference type="SUPFAM" id="SSF56935">
    <property type="entry name" value="Porins"/>
    <property type="match status" value="1"/>
</dbReference>
<feature type="domain" description="TonB-dependent receptor-like beta-barrel" evidence="14">
    <location>
        <begin position="307"/>
        <end position="732"/>
    </location>
</feature>
<keyword evidence="4" id="KW-0410">Iron transport</keyword>
<dbReference type="Proteomes" id="UP001139226">
    <property type="component" value="Unassembled WGS sequence"/>
</dbReference>
<dbReference type="Gene3D" id="2.170.130.10">
    <property type="entry name" value="TonB-dependent receptor, plug domain"/>
    <property type="match status" value="1"/>
</dbReference>
<keyword evidence="3 12" id="KW-1134">Transmembrane beta strand</keyword>
<dbReference type="Gene3D" id="2.40.170.20">
    <property type="entry name" value="TonB-dependent receptor, beta-barrel domain"/>
    <property type="match status" value="1"/>
</dbReference>
<comment type="similarity">
    <text evidence="12 13">Belongs to the TonB-dependent receptor family.</text>
</comment>
<sequence length="774" mass="87543">MSSGESLLNKINLKIKICLLLLLTFNGIAKSQVISGSVTDIDSGNSLENVTVRNIKSGETQITNELGTFKFEKVDFPAKFQFSLRGYSDSIIEFNSEQDSVKVFLKKEIDQLSEVLLRSSNIPNELRKTPASVSLISENDLKRTDNFNLVQNFNYVPGVFVSQGALNTNKINIRGIGARSQYSTNRIKAYINGIPLTTAEGELTLDDFDSDYLDRVEIFKGPVSSSFGAGLGGAINFYTKQNRSDQRSVNAEFSYGSFNTRKTMANITYSKDSLDISLNYNQLHSDGFRQNGEYDRISFLGSGSLINNSGNRWNFFYNYTNLKAYIPSSLNEEDFRNDPEKAAFTWYEAAGYESYDKNIIGVSYEHNFSRKFINQTSVFYNSRDGYEPRPFNILDEESNSVGIRTKFNYQSTVFSRVSEFSIGAETMYEFYETGTFENLYENALERQSVQGGRLSLNEQKRKYINLFAQMNMELSSKLSFEAGLNFNSTAYDLEDKFNEEELNQSGEYSFDPIFSPRIGLSYEAFEDKNFYVSASHGFSTPTVAETLTPEGLINTDLKTETGWNYEIGFKGNWLNNRLYTELNLYSIQIRNLLVARRIGQDQYVGVNAGKADHNGIEFTSTFQAKLNSDVNLKFFLNSNFNFFTFDRFVDLGENYSGNTIPGVPEYMVSPGTELSVNDFSANLNFQAFGRMALNDGNSGYTDPYQLLNLKLNYDWELGRRIGVRFNFGINNIFDEAYAASIVTNAVGFGGSAPRYYYPGNPRNFFGGISFDLNL</sequence>
<keyword evidence="11 12" id="KW-0998">Cell outer membrane</keyword>
<evidence type="ECO:0000259" key="15">
    <source>
        <dbReference type="Pfam" id="PF07715"/>
    </source>
</evidence>
<evidence type="ECO:0000256" key="8">
    <source>
        <dbReference type="ARBA" id="ARBA00023065"/>
    </source>
</evidence>
<evidence type="ECO:0000256" key="11">
    <source>
        <dbReference type="ARBA" id="ARBA00023237"/>
    </source>
</evidence>
<dbReference type="CDD" id="cd01347">
    <property type="entry name" value="ligand_gated_channel"/>
    <property type="match status" value="1"/>
</dbReference>
<keyword evidence="2 12" id="KW-0813">Transport</keyword>
<feature type="domain" description="TonB-dependent receptor plug" evidence="15">
    <location>
        <begin position="126"/>
        <end position="233"/>
    </location>
</feature>
<comment type="caution">
    <text evidence="16">The sequence shown here is derived from an EMBL/GenBank/DDBJ whole genome shotgun (WGS) entry which is preliminary data.</text>
</comment>
<keyword evidence="17" id="KW-1185">Reference proteome</keyword>
<dbReference type="PANTHER" id="PTHR32552:SF68">
    <property type="entry name" value="FERRICHROME OUTER MEMBRANE TRANSPORTER_PHAGE RECEPTOR"/>
    <property type="match status" value="1"/>
</dbReference>
<evidence type="ECO:0000256" key="7">
    <source>
        <dbReference type="ARBA" id="ARBA00023004"/>
    </source>
</evidence>
<keyword evidence="16" id="KW-0675">Receptor</keyword>
<dbReference type="InterPro" id="IPR037066">
    <property type="entry name" value="Plug_dom_sf"/>
</dbReference>
<evidence type="ECO:0000256" key="12">
    <source>
        <dbReference type="PROSITE-ProRule" id="PRU01360"/>
    </source>
</evidence>
<keyword evidence="8" id="KW-0406">Ion transport</keyword>
<gene>
    <name evidence="16" type="ORF">ML462_13150</name>
</gene>
<reference evidence="16" key="1">
    <citation type="submission" date="2022-03" db="EMBL/GenBank/DDBJ databases">
        <title>Gramella crocea sp. nov., isolated from activated sludge of a seafood processing plant.</title>
        <authorList>
            <person name="Zhang X."/>
        </authorList>
    </citation>
    <scope>NUCLEOTIDE SEQUENCE</scope>
    <source>
        <strain evidence="16">YJ019</strain>
    </source>
</reference>
<keyword evidence="7" id="KW-0408">Iron</keyword>
<dbReference type="SUPFAM" id="SSF49464">
    <property type="entry name" value="Carboxypeptidase regulatory domain-like"/>
    <property type="match status" value="1"/>
</dbReference>
<accession>A0A9X1V4P3</accession>
<protein>
    <submittedName>
        <fullName evidence="16">TonB-dependent receptor</fullName>
    </submittedName>
</protein>
<evidence type="ECO:0000313" key="17">
    <source>
        <dbReference type="Proteomes" id="UP001139226"/>
    </source>
</evidence>
<dbReference type="GO" id="GO:0015344">
    <property type="term" value="F:siderophore uptake transmembrane transporter activity"/>
    <property type="evidence" value="ECO:0007669"/>
    <property type="project" value="TreeGrafter"/>
</dbReference>
<keyword evidence="5 12" id="KW-0812">Transmembrane</keyword>
<evidence type="ECO:0000256" key="10">
    <source>
        <dbReference type="ARBA" id="ARBA00023136"/>
    </source>
</evidence>
<dbReference type="InterPro" id="IPR036942">
    <property type="entry name" value="Beta-barrel_TonB_sf"/>
</dbReference>
<evidence type="ECO:0000256" key="9">
    <source>
        <dbReference type="ARBA" id="ARBA00023077"/>
    </source>
</evidence>
<name>A0A9X1V4P3_9FLAO</name>
<keyword evidence="9 13" id="KW-0798">TonB box</keyword>
<dbReference type="GO" id="GO:0009279">
    <property type="term" value="C:cell outer membrane"/>
    <property type="evidence" value="ECO:0007669"/>
    <property type="project" value="UniProtKB-SubCell"/>
</dbReference>
<dbReference type="InterPro" id="IPR012910">
    <property type="entry name" value="Plug_dom"/>
</dbReference>
<dbReference type="Pfam" id="PF07715">
    <property type="entry name" value="Plug"/>
    <property type="match status" value="1"/>
</dbReference>
<dbReference type="PANTHER" id="PTHR32552">
    <property type="entry name" value="FERRICHROME IRON RECEPTOR-RELATED"/>
    <property type="match status" value="1"/>
</dbReference>
<comment type="subcellular location">
    <subcellularLocation>
        <location evidence="1 12">Cell outer membrane</location>
        <topology evidence="1 12">Multi-pass membrane protein</topology>
    </subcellularLocation>
</comment>
<evidence type="ECO:0000256" key="2">
    <source>
        <dbReference type="ARBA" id="ARBA00022448"/>
    </source>
</evidence>
<keyword evidence="6" id="KW-0732">Signal</keyword>
<dbReference type="AlphaFoldDB" id="A0A9X1V4P3"/>
<evidence type="ECO:0000256" key="4">
    <source>
        <dbReference type="ARBA" id="ARBA00022496"/>
    </source>
</evidence>
<dbReference type="PROSITE" id="PS52016">
    <property type="entry name" value="TONB_DEPENDENT_REC_3"/>
    <property type="match status" value="1"/>
</dbReference>